<dbReference type="AlphaFoldDB" id="W1WCP3"/>
<evidence type="ECO:0000313" key="1">
    <source>
        <dbReference type="EMBL" id="ETJ15908.1"/>
    </source>
</evidence>
<reference evidence="1" key="1">
    <citation type="submission" date="2013-12" db="EMBL/GenBank/DDBJ databases">
        <title>A Varibaculum cambriense genome reconstructed from a premature infant gut community with otherwise low bacterial novelty that shifts toward anaerobic metabolism during the third week of life.</title>
        <authorList>
            <person name="Brown C.T."/>
            <person name="Sharon I."/>
            <person name="Thomas B.C."/>
            <person name="Castelle C.J."/>
            <person name="Morowitz M.J."/>
            <person name="Banfield J.F."/>
        </authorList>
    </citation>
    <scope>NUCLEOTIDE SEQUENCE</scope>
</reference>
<organism evidence="1">
    <name type="scientific">human gut metagenome</name>
    <dbReference type="NCBI Taxonomy" id="408170"/>
    <lineage>
        <taxon>unclassified sequences</taxon>
        <taxon>metagenomes</taxon>
        <taxon>organismal metagenomes</taxon>
    </lineage>
</organism>
<accession>W1WCP3</accession>
<name>W1WCP3_9ZZZZ</name>
<proteinExistence type="predicted"/>
<comment type="caution">
    <text evidence="1">The sequence shown here is derived from an EMBL/GenBank/DDBJ whole genome shotgun (WGS) entry which is preliminary data.</text>
</comment>
<protein>
    <submittedName>
        <fullName evidence="1">Uncharacterized protein</fullName>
    </submittedName>
</protein>
<dbReference type="EMBL" id="AZMM01018951">
    <property type="protein sequence ID" value="ETJ15908.1"/>
    <property type="molecule type" value="Genomic_DNA"/>
</dbReference>
<sequence length="30" mass="3733">MNSWGDSFWKDNDSYKNVYIVNYRMIDENK</sequence>
<gene>
    <name evidence="1" type="ORF">Q604_UNBc4C00170G0001</name>
</gene>